<dbReference type="Proteomes" id="UP000029228">
    <property type="component" value="Unassembled WGS sequence"/>
</dbReference>
<reference evidence="1 2" key="1">
    <citation type="submission" date="2014-09" db="EMBL/GenBank/DDBJ databases">
        <title>Vibrio maritimus JCM 19235. (C45) whole genome shotgun sequence.</title>
        <authorList>
            <person name="Sawabe T."/>
            <person name="Meirelles P."/>
            <person name="Nakanishi M."/>
            <person name="Sayaka M."/>
            <person name="Hattori M."/>
            <person name="Ohkuma M."/>
        </authorList>
    </citation>
    <scope>NUCLEOTIDE SEQUENCE [LARGE SCALE GENOMIC DNA]</scope>
    <source>
        <strain evidence="2">JCM19235</strain>
    </source>
</reference>
<dbReference type="EMBL" id="BBMR01000007">
    <property type="protein sequence ID" value="GAL21156.1"/>
    <property type="molecule type" value="Genomic_DNA"/>
</dbReference>
<evidence type="ECO:0000313" key="1">
    <source>
        <dbReference type="EMBL" id="GAL21156.1"/>
    </source>
</evidence>
<organism evidence="1 2">
    <name type="scientific">Vibrio maritimus</name>
    <dbReference type="NCBI Taxonomy" id="990268"/>
    <lineage>
        <taxon>Bacteria</taxon>
        <taxon>Pseudomonadati</taxon>
        <taxon>Pseudomonadota</taxon>
        <taxon>Gammaproteobacteria</taxon>
        <taxon>Vibrionales</taxon>
        <taxon>Vibrionaceae</taxon>
        <taxon>Vibrio</taxon>
    </lineage>
</organism>
<evidence type="ECO:0000313" key="2">
    <source>
        <dbReference type="Proteomes" id="UP000029228"/>
    </source>
</evidence>
<proteinExistence type="predicted"/>
<keyword evidence="2" id="KW-1185">Reference proteome</keyword>
<comment type="caution">
    <text evidence="1">The sequence shown here is derived from an EMBL/GenBank/DDBJ whole genome shotgun (WGS) entry which is preliminary data.</text>
</comment>
<sequence length="37" mass="4138">MRVMKRTIDEIICVTIMLDRSVSAIRAVNMIAVSMGI</sequence>
<dbReference type="AlphaFoldDB" id="A0A090S0S5"/>
<gene>
    <name evidence="1" type="ORF">JCM19235_431</name>
</gene>
<name>A0A090S0S5_9VIBR</name>
<protein>
    <submittedName>
        <fullName evidence="1">Uncharacterized protein</fullName>
    </submittedName>
</protein>
<accession>A0A090S0S5</accession>